<sequence>MSTEHFNKKAKKWDNNPEKIERAKIVAKKIVDFIQPSKKMKALEFG</sequence>
<gene>
    <name evidence="1" type="ORF">ACFFT3_08275</name>
</gene>
<comment type="caution">
    <text evidence="1">The sequence shown here is derived from an EMBL/GenBank/DDBJ whole genome shotgun (WGS) entry which is preliminary data.</text>
</comment>
<dbReference type="Proteomes" id="UP001589665">
    <property type="component" value="Unassembled WGS sequence"/>
</dbReference>
<accession>A0ABV5K251</accession>
<name>A0ABV5K251_9FLAO</name>
<keyword evidence="2" id="KW-1185">Reference proteome</keyword>
<dbReference type="EMBL" id="JBHMDX010000006">
    <property type="protein sequence ID" value="MFB9271883.1"/>
    <property type="molecule type" value="Genomic_DNA"/>
</dbReference>
<organism evidence="1 2">
    <name type="scientific">Lutibacter litoralis</name>
    <dbReference type="NCBI Taxonomy" id="321268"/>
    <lineage>
        <taxon>Bacteria</taxon>
        <taxon>Pseudomonadati</taxon>
        <taxon>Bacteroidota</taxon>
        <taxon>Flavobacteriia</taxon>
        <taxon>Flavobacteriales</taxon>
        <taxon>Flavobacteriaceae</taxon>
        <taxon>Lutibacter</taxon>
    </lineage>
</organism>
<evidence type="ECO:0000313" key="1">
    <source>
        <dbReference type="EMBL" id="MFB9271883.1"/>
    </source>
</evidence>
<reference evidence="1 2" key="1">
    <citation type="submission" date="2024-09" db="EMBL/GenBank/DDBJ databases">
        <authorList>
            <person name="Sun Q."/>
            <person name="Mori K."/>
        </authorList>
    </citation>
    <scope>NUCLEOTIDE SEQUENCE [LARGE SCALE GENOMIC DNA]</scope>
    <source>
        <strain evidence="1 2">JCM 13034</strain>
    </source>
</reference>
<dbReference type="RefSeq" id="WP_158283745.1">
    <property type="nucleotide sequence ID" value="NZ_BMNS01000006.1"/>
</dbReference>
<protein>
    <submittedName>
        <fullName evidence="1">Uncharacterized protein</fullName>
    </submittedName>
</protein>
<evidence type="ECO:0000313" key="2">
    <source>
        <dbReference type="Proteomes" id="UP001589665"/>
    </source>
</evidence>
<proteinExistence type="predicted"/>